<name>W4JS77_HETIT</name>
<gene>
    <name evidence="2" type="ORF">HETIRDRAFT_422400</name>
</gene>
<dbReference type="HOGENOM" id="CLU_813963_0_0_1"/>
<feature type="region of interest" description="Disordered" evidence="1">
    <location>
        <begin position="204"/>
        <end position="240"/>
    </location>
</feature>
<evidence type="ECO:0000313" key="3">
    <source>
        <dbReference type="Proteomes" id="UP000030671"/>
    </source>
</evidence>
<dbReference type="Proteomes" id="UP000030671">
    <property type="component" value="Unassembled WGS sequence"/>
</dbReference>
<dbReference type="RefSeq" id="XP_009551997.1">
    <property type="nucleotide sequence ID" value="XM_009553702.1"/>
</dbReference>
<evidence type="ECO:0000256" key="1">
    <source>
        <dbReference type="SAM" id="MobiDB-lite"/>
    </source>
</evidence>
<keyword evidence="3" id="KW-1185">Reference proteome</keyword>
<feature type="compositionally biased region" description="Polar residues" evidence="1">
    <location>
        <begin position="226"/>
        <end position="240"/>
    </location>
</feature>
<organism evidence="2 3">
    <name type="scientific">Heterobasidion irregulare (strain TC 32-1)</name>
    <dbReference type="NCBI Taxonomy" id="747525"/>
    <lineage>
        <taxon>Eukaryota</taxon>
        <taxon>Fungi</taxon>
        <taxon>Dikarya</taxon>
        <taxon>Basidiomycota</taxon>
        <taxon>Agaricomycotina</taxon>
        <taxon>Agaricomycetes</taxon>
        <taxon>Russulales</taxon>
        <taxon>Bondarzewiaceae</taxon>
        <taxon>Heterobasidion</taxon>
        <taxon>Heterobasidion annosum species complex</taxon>
    </lineage>
</organism>
<dbReference type="GeneID" id="20673808"/>
<protein>
    <submittedName>
        <fullName evidence="2">Uncharacterized protein</fullName>
    </submittedName>
</protein>
<sequence>MKKGGIWETDEEFFERKTRIPTRIDKWVRNHYPKLWDHTFDSQSPQSVSAQYVDSAAGNNYAGDLSFKNTTFNLGSRLAIPNTPSSTSGPRYSHPTQVLATPGMSSTNGSAQPTYFSPGSTGHVAAQSPMFTSSAPRFPASTSTNVPPQELANSIMNAPQDAQYTPYTRDTSVPNAYVTSTLYAVPSTEAAGQARAPVSVLPSGDFTHGQRHAASITSDTRHGPQYTPSQHNTPAHQTNASTVPSAYGVVTGAYISNMETLYPTHASPSMPATSQNQGRSLLNGIVDDRLVEALGAEVDSTGSVWINLLERRQDYSYTSRARVVRGELHDVMFNYITRRRP</sequence>
<dbReference type="AlphaFoldDB" id="W4JS77"/>
<dbReference type="InParanoid" id="W4JS77"/>
<dbReference type="EMBL" id="KI925465">
    <property type="protein sequence ID" value="ETW75736.1"/>
    <property type="molecule type" value="Genomic_DNA"/>
</dbReference>
<dbReference type="KEGG" id="hir:HETIRDRAFT_422400"/>
<accession>W4JS77</accession>
<evidence type="ECO:0000313" key="2">
    <source>
        <dbReference type="EMBL" id="ETW75736.1"/>
    </source>
</evidence>
<reference evidence="2 3" key="1">
    <citation type="journal article" date="2012" name="New Phytol.">
        <title>Insight into trade-off between wood decay and parasitism from the genome of a fungal forest pathogen.</title>
        <authorList>
            <person name="Olson A."/>
            <person name="Aerts A."/>
            <person name="Asiegbu F."/>
            <person name="Belbahri L."/>
            <person name="Bouzid O."/>
            <person name="Broberg A."/>
            <person name="Canback B."/>
            <person name="Coutinho P.M."/>
            <person name="Cullen D."/>
            <person name="Dalman K."/>
            <person name="Deflorio G."/>
            <person name="van Diepen L.T."/>
            <person name="Dunand C."/>
            <person name="Duplessis S."/>
            <person name="Durling M."/>
            <person name="Gonthier P."/>
            <person name="Grimwood J."/>
            <person name="Fossdal C.G."/>
            <person name="Hansson D."/>
            <person name="Henrissat B."/>
            <person name="Hietala A."/>
            <person name="Himmelstrand K."/>
            <person name="Hoffmeister D."/>
            <person name="Hogberg N."/>
            <person name="James T.Y."/>
            <person name="Karlsson M."/>
            <person name="Kohler A."/>
            <person name="Kues U."/>
            <person name="Lee Y.H."/>
            <person name="Lin Y.C."/>
            <person name="Lind M."/>
            <person name="Lindquist E."/>
            <person name="Lombard V."/>
            <person name="Lucas S."/>
            <person name="Lunden K."/>
            <person name="Morin E."/>
            <person name="Murat C."/>
            <person name="Park J."/>
            <person name="Raffaello T."/>
            <person name="Rouze P."/>
            <person name="Salamov A."/>
            <person name="Schmutz J."/>
            <person name="Solheim H."/>
            <person name="Stahlberg J."/>
            <person name="Velez H."/>
            <person name="de Vries R.P."/>
            <person name="Wiebenga A."/>
            <person name="Woodward S."/>
            <person name="Yakovlev I."/>
            <person name="Garbelotto M."/>
            <person name="Martin F."/>
            <person name="Grigoriev I.V."/>
            <person name="Stenlid J."/>
        </authorList>
    </citation>
    <scope>NUCLEOTIDE SEQUENCE [LARGE SCALE GENOMIC DNA]</scope>
    <source>
        <strain evidence="2 3">TC 32-1</strain>
    </source>
</reference>
<proteinExistence type="predicted"/>